<feature type="compositionally biased region" description="Pro residues" evidence="1">
    <location>
        <begin position="193"/>
        <end position="214"/>
    </location>
</feature>
<evidence type="ECO:0000259" key="2">
    <source>
        <dbReference type="PROSITE" id="PS50006"/>
    </source>
</evidence>
<dbReference type="AlphaFoldDB" id="A0A7S2ZIE1"/>
<dbReference type="InterPro" id="IPR008984">
    <property type="entry name" value="SMAD_FHA_dom_sf"/>
</dbReference>
<dbReference type="PROSITE" id="PS50006">
    <property type="entry name" value="FHA_DOMAIN"/>
    <property type="match status" value="1"/>
</dbReference>
<feature type="region of interest" description="Disordered" evidence="1">
    <location>
        <begin position="162"/>
        <end position="214"/>
    </location>
</feature>
<protein>
    <recommendedName>
        <fullName evidence="2">FHA domain-containing protein</fullName>
    </recommendedName>
</protein>
<dbReference type="Pfam" id="PF00498">
    <property type="entry name" value="FHA"/>
    <property type="match status" value="1"/>
</dbReference>
<evidence type="ECO:0000256" key="1">
    <source>
        <dbReference type="SAM" id="MobiDB-lite"/>
    </source>
</evidence>
<dbReference type="PANTHER" id="PTHR23308">
    <property type="entry name" value="NUCLEAR INHIBITOR OF PROTEIN PHOSPHATASE-1"/>
    <property type="match status" value="1"/>
</dbReference>
<dbReference type="EMBL" id="HBHW01010611">
    <property type="protein sequence ID" value="CAE0040127.1"/>
    <property type="molecule type" value="Transcribed_RNA"/>
</dbReference>
<organism evidence="3">
    <name type="scientific">Rhodosorus marinus</name>
    <dbReference type="NCBI Taxonomy" id="101924"/>
    <lineage>
        <taxon>Eukaryota</taxon>
        <taxon>Rhodophyta</taxon>
        <taxon>Stylonematophyceae</taxon>
        <taxon>Stylonematales</taxon>
        <taxon>Stylonemataceae</taxon>
        <taxon>Rhodosorus</taxon>
    </lineage>
</organism>
<feature type="domain" description="FHA" evidence="2">
    <location>
        <begin position="51"/>
        <end position="102"/>
    </location>
</feature>
<reference evidence="3" key="1">
    <citation type="submission" date="2021-01" db="EMBL/GenBank/DDBJ databases">
        <authorList>
            <person name="Corre E."/>
            <person name="Pelletier E."/>
            <person name="Niang G."/>
            <person name="Scheremetjew M."/>
            <person name="Finn R."/>
            <person name="Kale V."/>
            <person name="Holt S."/>
            <person name="Cochrane G."/>
            <person name="Meng A."/>
            <person name="Brown T."/>
            <person name="Cohen L."/>
        </authorList>
    </citation>
    <scope>NUCLEOTIDE SEQUENCE</scope>
    <source>
        <strain evidence="3">CCMP 769</strain>
    </source>
</reference>
<dbReference type="Gene3D" id="2.60.200.20">
    <property type="match status" value="1"/>
</dbReference>
<dbReference type="SUPFAM" id="SSF49879">
    <property type="entry name" value="SMAD/FHA domain"/>
    <property type="match status" value="1"/>
</dbReference>
<sequence length="214" mass="23721">MLVHEMIPQGTTKFVIPDWCGNSDPKFCFTVHKRTGQVCDVVEFSKDRGFLVFGRDVGCCDIFVGHASVSRQHAAVVWHKNNYCYLLDLESESGTKINGRVLEPKVPMMIYPEDKITFGKSSRLLKFSDNFEKALYEREAYLKAAPVFPEFAEDVEGNLLDGKKAISPPPPKYPTAQEAMGTGYPTDQLAAAQPPPPAEQPPPPPPPPPPPAHR</sequence>
<proteinExistence type="predicted"/>
<accession>A0A7S2ZIE1</accession>
<name>A0A7S2ZIE1_9RHOD</name>
<dbReference type="SMART" id="SM00240">
    <property type="entry name" value="FHA"/>
    <property type="match status" value="1"/>
</dbReference>
<gene>
    <name evidence="3" type="ORF">RMAR00112_LOCUS8086</name>
</gene>
<evidence type="ECO:0000313" key="3">
    <source>
        <dbReference type="EMBL" id="CAE0040127.1"/>
    </source>
</evidence>
<dbReference type="InterPro" id="IPR000253">
    <property type="entry name" value="FHA_dom"/>
</dbReference>
<dbReference type="InterPro" id="IPR050923">
    <property type="entry name" value="Cell_Proc_Reg/RNA_Proc"/>
</dbReference>